<gene>
    <name evidence="1" type="ORF">SAMN05421732_104170</name>
</gene>
<dbReference type="EMBL" id="FMYO01000004">
    <property type="protein sequence ID" value="SDC25897.1"/>
    <property type="molecule type" value="Genomic_DNA"/>
</dbReference>
<proteinExistence type="predicted"/>
<dbReference type="RefSeq" id="WP_092819661.1">
    <property type="nucleotide sequence ID" value="NZ_BAABKJ010000010.1"/>
</dbReference>
<name>A0A1G6K4M6_9GAMM</name>
<dbReference type="AlphaFoldDB" id="A0A1G6K4M6"/>
<organism evidence="1 2">
    <name type="scientific">Acinetobacter kookii</name>
    <dbReference type="NCBI Taxonomy" id="1226327"/>
    <lineage>
        <taxon>Bacteria</taxon>
        <taxon>Pseudomonadati</taxon>
        <taxon>Pseudomonadota</taxon>
        <taxon>Gammaproteobacteria</taxon>
        <taxon>Moraxellales</taxon>
        <taxon>Moraxellaceae</taxon>
        <taxon>Acinetobacter</taxon>
    </lineage>
</organism>
<evidence type="ECO:0000313" key="2">
    <source>
        <dbReference type="Proteomes" id="UP000243468"/>
    </source>
</evidence>
<protein>
    <submittedName>
        <fullName evidence="1">Uncharacterized protein</fullName>
    </submittedName>
</protein>
<reference evidence="2" key="1">
    <citation type="submission" date="2016-09" db="EMBL/GenBank/DDBJ databases">
        <authorList>
            <person name="Varghese N."/>
            <person name="Submissions S."/>
        </authorList>
    </citation>
    <scope>NUCLEOTIDE SEQUENCE [LARGE SCALE GENOMIC DNA]</scope>
    <source>
        <strain evidence="2">ANC 4667</strain>
    </source>
</reference>
<evidence type="ECO:0000313" key="1">
    <source>
        <dbReference type="EMBL" id="SDC25897.1"/>
    </source>
</evidence>
<accession>A0A1G6K4M6</accession>
<dbReference type="Proteomes" id="UP000243468">
    <property type="component" value="Unassembled WGS sequence"/>
</dbReference>
<keyword evidence="2" id="KW-1185">Reference proteome</keyword>
<sequence length="66" mass="7674">MKEALKEYRIARTKLEDEIQEFLSQKFAEFKEKTGAEVIHLDVNIEVLDDHEADAFIESVFVSTDL</sequence>
<dbReference type="OrthoDB" id="6694978at2"/>